<feature type="domain" description="Ubiquitin-like" evidence="1">
    <location>
        <begin position="1"/>
        <end position="76"/>
    </location>
</feature>
<organism evidence="2 3">
    <name type="scientific">Anaeramoeba flamelloides</name>
    <dbReference type="NCBI Taxonomy" id="1746091"/>
    <lineage>
        <taxon>Eukaryota</taxon>
        <taxon>Metamonada</taxon>
        <taxon>Anaeramoebidae</taxon>
        <taxon>Anaeramoeba</taxon>
    </lineage>
</organism>
<dbReference type="SMART" id="SM00213">
    <property type="entry name" value="UBQ"/>
    <property type="match status" value="1"/>
</dbReference>
<dbReference type="InterPro" id="IPR050158">
    <property type="entry name" value="Ubiquitin_ubiquitin-like"/>
</dbReference>
<dbReference type="FunFam" id="3.10.20.90:FF:000160">
    <property type="entry name" value="Polyubiquitin-C"/>
    <property type="match status" value="1"/>
</dbReference>
<dbReference type="InterPro" id="IPR000626">
    <property type="entry name" value="Ubiquitin-like_dom"/>
</dbReference>
<accession>A0AAV7Z3L0</accession>
<dbReference type="Gene3D" id="3.10.20.90">
    <property type="entry name" value="Phosphatidylinositol 3-kinase Catalytic Subunit, Chain A, domain 1"/>
    <property type="match status" value="1"/>
</dbReference>
<evidence type="ECO:0000259" key="1">
    <source>
        <dbReference type="PROSITE" id="PS50053"/>
    </source>
</evidence>
<dbReference type="PANTHER" id="PTHR10666">
    <property type="entry name" value="UBIQUITIN"/>
    <property type="match status" value="1"/>
</dbReference>
<name>A0AAV7Z3L0_9EUKA</name>
<proteinExistence type="predicted"/>
<dbReference type="InterPro" id="IPR019954">
    <property type="entry name" value="Ubiquitin_CS"/>
</dbReference>
<dbReference type="Pfam" id="PF00240">
    <property type="entry name" value="ubiquitin"/>
    <property type="match status" value="1"/>
</dbReference>
<dbReference type="InterPro" id="IPR019956">
    <property type="entry name" value="Ubiquitin_dom"/>
</dbReference>
<keyword evidence="2" id="KW-0689">Ribosomal protein</keyword>
<dbReference type="GO" id="GO:0005840">
    <property type="term" value="C:ribosome"/>
    <property type="evidence" value="ECO:0007669"/>
    <property type="project" value="UniProtKB-KW"/>
</dbReference>
<gene>
    <name evidence="2" type="ORF">M0812_18452</name>
</gene>
<dbReference type="PRINTS" id="PR00348">
    <property type="entry name" value="UBIQUITIN"/>
</dbReference>
<sequence length="173" mass="20084">MQIFIKTLRGVNITLEVEQNDLVETIKNEIRKKEGVPSDHQRLVYAGTQIEDGKTLAYYNITKDSTLYLGLRYRNKYSPSYESNLKNESNEIGKDVISSRNNKDVNESQKYLEGRCENTKCKGYNKEVSMNIGKGNLRLNKEEFIEKCKCPYCDEIFIVKANVFDNLIKNNNY</sequence>
<protein>
    <submittedName>
        <fullName evidence="2">UBIQUITIN-40S ribosomal protein S31</fullName>
    </submittedName>
</protein>
<dbReference type="PROSITE" id="PS00299">
    <property type="entry name" value="UBIQUITIN_1"/>
    <property type="match status" value="1"/>
</dbReference>
<reference evidence="2" key="1">
    <citation type="submission" date="2022-08" db="EMBL/GenBank/DDBJ databases">
        <title>Novel sulphate-reducing endosymbionts in the free-living metamonad Anaeramoeba.</title>
        <authorList>
            <person name="Jerlstrom-Hultqvist J."/>
            <person name="Cepicka I."/>
            <person name="Gallot-Lavallee L."/>
            <person name="Salas-Leiva D."/>
            <person name="Curtis B.A."/>
            <person name="Zahonova K."/>
            <person name="Pipaliya S."/>
            <person name="Dacks J."/>
            <person name="Roger A.J."/>
        </authorList>
    </citation>
    <scope>NUCLEOTIDE SEQUENCE</scope>
    <source>
        <strain evidence="2">Busselton2</strain>
    </source>
</reference>
<evidence type="ECO:0000313" key="3">
    <source>
        <dbReference type="Proteomes" id="UP001146793"/>
    </source>
</evidence>
<keyword evidence="2" id="KW-0687">Ribonucleoprotein</keyword>
<dbReference type="AlphaFoldDB" id="A0AAV7Z3L0"/>
<dbReference type="InterPro" id="IPR029071">
    <property type="entry name" value="Ubiquitin-like_domsf"/>
</dbReference>
<dbReference type="EMBL" id="JANTQA010000036">
    <property type="protein sequence ID" value="KAJ3436394.1"/>
    <property type="molecule type" value="Genomic_DNA"/>
</dbReference>
<evidence type="ECO:0000313" key="2">
    <source>
        <dbReference type="EMBL" id="KAJ3436394.1"/>
    </source>
</evidence>
<dbReference type="PROSITE" id="PS50053">
    <property type="entry name" value="UBIQUITIN_2"/>
    <property type="match status" value="1"/>
</dbReference>
<dbReference type="Proteomes" id="UP001146793">
    <property type="component" value="Unassembled WGS sequence"/>
</dbReference>
<dbReference type="SUPFAM" id="SSF54236">
    <property type="entry name" value="Ubiquitin-like"/>
    <property type="match status" value="1"/>
</dbReference>
<comment type="caution">
    <text evidence="2">The sequence shown here is derived from an EMBL/GenBank/DDBJ whole genome shotgun (WGS) entry which is preliminary data.</text>
</comment>